<dbReference type="Gene3D" id="3.40.50.720">
    <property type="entry name" value="NAD(P)-binding Rossmann-like Domain"/>
    <property type="match status" value="1"/>
</dbReference>
<evidence type="ECO:0000313" key="13">
    <source>
        <dbReference type="EMBL" id="RKN64057.1"/>
    </source>
</evidence>
<evidence type="ECO:0000256" key="2">
    <source>
        <dbReference type="ARBA" id="ARBA00001911"/>
    </source>
</evidence>
<evidence type="ECO:0000256" key="7">
    <source>
        <dbReference type="ARBA" id="ARBA00023027"/>
    </source>
</evidence>
<dbReference type="EC" id="5.1.3.2" evidence="5 11"/>
<dbReference type="PANTHER" id="PTHR43725:SF53">
    <property type="entry name" value="UDP-ARABINOSE 4-EPIMERASE 1"/>
    <property type="match status" value="1"/>
</dbReference>
<dbReference type="InterPro" id="IPR005886">
    <property type="entry name" value="UDP_G4E"/>
</dbReference>
<dbReference type="Gene3D" id="3.90.25.10">
    <property type="entry name" value="UDP-galactose 4-epimerase, domain 1"/>
    <property type="match status" value="1"/>
</dbReference>
<evidence type="ECO:0000256" key="11">
    <source>
        <dbReference type="RuleBase" id="RU366046"/>
    </source>
</evidence>
<evidence type="ECO:0000259" key="12">
    <source>
        <dbReference type="Pfam" id="PF01370"/>
    </source>
</evidence>
<evidence type="ECO:0000256" key="4">
    <source>
        <dbReference type="ARBA" id="ARBA00007637"/>
    </source>
</evidence>
<comment type="catalytic activity">
    <reaction evidence="1 11">
        <text>UDP-alpha-D-glucose = UDP-alpha-D-galactose</text>
        <dbReference type="Rhea" id="RHEA:22168"/>
        <dbReference type="ChEBI" id="CHEBI:58885"/>
        <dbReference type="ChEBI" id="CHEBI:66914"/>
        <dbReference type="EC" id="5.1.3.2"/>
    </reaction>
</comment>
<dbReference type="CDD" id="cd05247">
    <property type="entry name" value="UDP_G4E_1_SDR_e"/>
    <property type="match status" value="1"/>
</dbReference>
<comment type="pathway">
    <text evidence="3 11">Carbohydrate metabolism; galactose metabolism.</text>
</comment>
<dbReference type="Proteomes" id="UP000282311">
    <property type="component" value="Unassembled WGS sequence"/>
</dbReference>
<dbReference type="NCBIfam" id="TIGR01179">
    <property type="entry name" value="galE"/>
    <property type="match status" value="1"/>
</dbReference>
<comment type="cofactor">
    <cofactor evidence="2 11">
        <name>NAD(+)</name>
        <dbReference type="ChEBI" id="CHEBI:57540"/>
    </cofactor>
</comment>
<dbReference type="GO" id="GO:0033499">
    <property type="term" value="P:galactose catabolic process via UDP-galactose, Leloir pathway"/>
    <property type="evidence" value="ECO:0007669"/>
    <property type="project" value="TreeGrafter"/>
</dbReference>
<evidence type="ECO:0000256" key="6">
    <source>
        <dbReference type="ARBA" id="ARBA00018569"/>
    </source>
</evidence>
<evidence type="ECO:0000256" key="1">
    <source>
        <dbReference type="ARBA" id="ARBA00000083"/>
    </source>
</evidence>
<dbReference type="OrthoDB" id="9771073at2"/>
<reference evidence="13 14" key="1">
    <citation type="journal article" date="2007" name="Int. J. Syst. Evol. Microbiol.">
        <title>Paenibacillus ginsengarvi sp. nov., isolated from soil from ginseng cultivation.</title>
        <authorList>
            <person name="Yoon M.H."/>
            <person name="Ten L.N."/>
            <person name="Im W.T."/>
        </authorList>
    </citation>
    <scope>NUCLEOTIDE SEQUENCE [LARGE SCALE GENOMIC DNA]</scope>
    <source>
        <strain evidence="13 14">KCTC 13059</strain>
    </source>
</reference>
<dbReference type="UniPathway" id="UPA00214"/>
<dbReference type="GO" id="GO:0003978">
    <property type="term" value="F:UDP-glucose 4-epimerase activity"/>
    <property type="evidence" value="ECO:0007669"/>
    <property type="project" value="UniProtKB-UniRule"/>
</dbReference>
<evidence type="ECO:0000256" key="3">
    <source>
        <dbReference type="ARBA" id="ARBA00004947"/>
    </source>
</evidence>
<organism evidence="13 14">
    <name type="scientific">Paenibacillus ginsengarvi</name>
    <dbReference type="NCBI Taxonomy" id="400777"/>
    <lineage>
        <taxon>Bacteria</taxon>
        <taxon>Bacillati</taxon>
        <taxon>Bacillota</taxon>
        <taxon>Bacilli</taxon>
        <taxon>Bacillales</taxon>
        <taxon>Paenibacillaceae</taxon>
        <taxon>Paenibacillus</taxon>
    </lineage>
</organism>
<evidence type="ECO:0000256" key="9">
    <source>
        <dbReference type="ARBA" id="ARBA00023235"/>
    </source>
</evidence>
<keyword evidence="7 11" id="KW-0520">NAD</keyword>
<dbReference type="PANTHER" id="PTHR43725">
    <property type="entry name" value="UDP-GLUCOSE 4-EPIMERASE"/>
    <property type="match status" value="1"/>
</dbReference>
<dbReference type="InterPro" id="IPR036291">
    <property type="entry name" value="NAD(P)-bd_dom_sf"/>
</dbReference>
<dbReference type="EMBL" id="RBAH01000045">
    <property type="protein sequence ID" value="RKN64057.1"/>
    <property type="molecule type" value="Genomic_DNA"/>
</dbReference>
<gene>
    <name evidence="13" type="primary">galE</name>
    <name evidence="13" type="ORF">D7M11_34300</name>
</gene>
<keyword evidence="8" id="KW-0299">Galactose metabolism</keyword>
<evidence type="ECO:0000256" key="8">
    <source>
        <dbReference type="ARBA" id="ARBA00023144"/>
    </source>
</evidence>
<sequence length="338" mass="37281">MSETVLVTGGAGYIGSHTCKELNKAGYFPVVYDHLSTGYAEFVKWGPLEIGDILDTERLIQVIIKYTPAAIIHLAGSAYVGESVIHPSLYYRNNVQGTLSVLQAMKSTGIRNIVLSSSCAVYGIPSEPFIKESHPQVPVNPYGRTKSIIEHMLHDFAYAYGIKAVSLRYFNAAGADPDGEIGEQHDPETHLIPLLLDVAAGRRSHLDIYGDDYPSEDGTCVRDYVHVSDLANAHVKAMDKILNGGSYAPCYNLGNGQGYSVLQIVRAAERVTRKKIAVRLAPRRIGDPPRLVCDSSLAQSELEWIPQYCSLEVMLEHAWKWHQKRYSLLGISAQVPPE</sequence>
<evidence type="ECO:0000256" key="10">
    <source>
        <dbReference type="ARBA" id="ARBA00023277"/>
    </source>
</evidence>
<dbReference type="RefSeq" id="WP_120751777.1">
    <property type="nucleotide sequence ID" value="NZ_RBAH01000045.1"/>
</dbReference>
<dbReference type="AlphaFoldDB" id="A0A3B0AVH8"/>
<dbReference type="InterPro" id="IPR001509">
    <property type="entry name" value="Epimerase_deHydtase"/>
</dbReference>
<keyword evidence="14" id="KW-1185">Reference proteome</keyword>
<evidence type="ECO:0000313" key="14">
    <source>
        <dbReference type="Proteomes" id="UP000282311"/>
    </source>
</evidence>
<dbReference type="SUPFAM" id="SSF51735">
    <property type="entry name" value="NAD(P)-binding Rossmann-fold domains"/>
    <property type="match status" value="1"/>
</dbReference>
<proteinExistence type="inferred from homology"/>
<keyword evidence="10 11" id="KW-0119">Carbohydrate metabolism</keyword>
<comment type="subunit">
    <text evidence="11">Homodimer.</text>
</comment>
<name>A0A3B0AVH8_9BACL</name>
<feature type="domain" description="NAD-dependent epimerase/dehydratase" evidence="12">
    <location>
        <begin position="5"/>
        <end position="247"/>
    </location>
</feature>
<keyword evidence="9 11" id="KW-0413">Isomerase</keyword>
<comment type="similarity">
    <text evidence="4 11">Belongs to the NAD(P)-dependent epimerase/dehydratase family.</text>
</comment>
<accession>A0A3B0AVH8</accession>
<comment type="caution">
    <text evidence="13">The sequence shown here is derived from an EMBL/GenBank/DDBJ whole genome shotgun (WGS) entry which is preliminary data.</text>
</comment>
<evidence type="ECO:0000256" key="5">
    <source>
        <dbReference type="ARBA" id="ARBA00013189"/>
    </source>
</evidence>
<dbReference type="Pfam" id="PF01370">
    <property type="entry name" value="Epimerase"/>
    <property type="match status" value="1"/>
</dbReference>
<protein>
    <recommendedName>
        <fullName evidence="6 11">UDP-glucose 4-epimerase</fullName>
        <ecNumber evidence="5 11">5.1.3.2</ecNumber>
    </recommendedName>
</protein>